<dbReference type="InterPro" id="IPR020084">
    <property type="entry name" value="NUDIX_hydrolase_CS"/>
</dbReference>
<dbReference type="GO" id="GO:0016787">
    <property type="term" value="F:hydrolase activity"/>
    <property type="evidence" value="ECO:0007669"/>
    <property type="project" value="UniProtKB-KW"/>
</dbReference>
<comment type="caution">
    <text evidence="3">The sequence shown here is derived from an EMBL/GenBank/DDBJ whole genome shotgun (WGS) entry which is preliminary data.</text>
</comment>
<dbReference type="PROSITE" id="PS51462">
    <property type="entry name" value="NUDIX"/>
    <property type="match status" value="1"/>
</dbReference>
<dbReference type="Pfam" id="PF00293">
    <property type="entry name" value="NUDIX"/>
    <property type="match status" value="1"/>
</dbReference>
<organism evidence="3 4">
    <name type="scientific">Candidatus Magasanikbacteria bacterium GW2011_GWC2_37_14</name>
    <dbReference type="NCBI Taxonomy" id="1619046"/>
    <lineage>
        <taxon>Bacteria</taxon>
        <taxon>Candidatus Magasanikiibacteriota</taxon>
    </lineage>
</organism>
<dbReference type="CDD" id="cd03424">
    <property type="entry name" value="NUDIX_ADPRase_Nudt5_UGPPase_Nudt14"/>
    <property type="match status" value="1"/>
</dbReference>
<feature type="domain" description="Nudix hydrolase" evidence="2">
    <location>
        <begin position="37"/>
        <end position="166"/>
    </location>
</feature>
<accession>A0A0G0GE11</accession>
<dbReference type="Proteomes" id="UP000034849">
    <property type="component" value="Unassembled WGS sequence"/>
</dbReference>
<dbReference type="STRING" id="1619046.US42_C0001G0063"/>
<dbReference type="PROSITE" id="PS00893">
    <property type="entry name" value="NUDIX_BOX"/>
    <property type="match status" value="1"/>
</dbReference>
<evidence type="ECO:0000256" key="1">
    <source>
        <dbReference type="ARBA" id="ARBA00022801"/>
    </source>
</evidence>
<dbReference type="InterPro" id="IPR015797">
    <property type="entry name" value="NUDIX_hydrolase-like_dom_sf"/>
</dbReference>
<dbReference type="InterPro" id="IPR000086">
    <property type="entry name" value="NUDIX_hydrolase_dom"/>
</dbReference>
<evidence type="ECO:0000259" key="2">
    <source>
        <dbReference type="PROSITE" id="PS51462"/>
    </source>
</evidence>
<gene>
    <name evidence="3" type="ORF">US42_C0001G0063</name>
</gene>
<evidence type="ECO:0000313" key="3">
    <source>
        <dbReference type="EMBL" id="KKQ28212.1"/>
    </source>
</evidence>
<name>A0A0G0GE11_9BACT</name>
<reference evidence="3 4" key="1">
    <citation type="journal article" date="2015" name="Nature">
        <title>rRNA introns, odd ribosomes, and small enigmatic genomes across a large radiation of phyla.</title>
        <authorList>
            <person name="Brown C.T."/>
            <person name="Hug L.A."/>
            <person name="Thomas B.C."/>
            <person name="Sharon I."/>
            <person name="Castelle C.J."/>
            <person name="Singh A."/>
            <person name="Wilkins M.J."/>
            <person name="Williams K.H."/>
            <person name="Banfield J.F."/>
        </authorList>
    </citation>
    <scope>NUCLEOTIDE SEQUENCE [LARGE SCALE GENOMIC DNA]</scope>
</reference>
<proteinExistence type="predicted"/>
<protein>
    <submittedName>
        <fullName evidence="3">NUDIX hydrolase</fullName>
    </submittedName>
</protein>
<dbReference type="SUPFAM" id="SSF55811">
    <property type="entry name" value="Nudix"/>
    <property type="match status" value="1"/>
</dbReference>
<dbReference type="EMBL" id="LBSX01000001">
    <property type="protein sequence ID" value="KKQ28212.1"/>
    <property type="molecule type" value="Genomic_DNA"/>
</dbReference>
<dbReference type="AlphaFoldDB" id="A0A0G0GE11"/>
<dbReference type="Gene3D" id="3.90.79.10">
    <property type="entry name" value="Nucleoside Triphosphate Pyrophosphohydrolase"/>
    <property type="match status" value="1"/>
</dbReference>
<evidence type="ECO:0000313" key="4">
    <source>
        <dbReference type="Proteomes" id="UP000034849"/>
    </source>
</evidence>
<sequence>MKIPKQAKKVFDGVVFDVYQWPQELFDKSIATYEMLKRKNTVEIIPIMDDKICLIYEEQPTLPVAYSVVGGQQDFDETPLDCAKRELLEETGLASNDWELIKEFDPYNKIEWTISRFIARNCQKVAEQNLDPGEKIELRPVAFDEFMKIMVSDRFRSQDVTADILKMIHFGKFEEFKNKLFKK</sequence>
<keyword evidence="1 3" id="KW-0378">Hydrolase</keyword>
<dbReference type="PATRIC" id="fig|1619046.3.peg.63"/>